<feature type="transmembrane region" description="Helical" evidence="1">
    <location>
        <begin position="12"/>
        <end position="35"/>
    </location>
</feature>
<dbReference type="Proteomes" id="UP001081467">
    <property type="component" value="Unassembled WGS sequence"/>
</dbReference>
<feature type="transmembrane region" description="Helical" evidence="1">
    <location>
        <begin position="55"/>
        <end position="78"/>
    </location>
</feature>
<dbReference type="SMART" id="SM00014">
    <property type="entry name" value="acidPPc"/>
    <property type="match status" value="1"/>
</dbReference>
<feature type="transmembrane region" description="Helical" evidence="1">
    <location>
        <begin position="156"/>
        <end position="178"/>
    </location>
</feature>
<keyword evidence="4" id="KW-1185">Reference proteome</keyword>
<dbReference type="Gene3D" id="1.20.144.10">
    <property type="entry name" value="Phosphatidic acid phosphatase type 2/haloperoxidase"/>
    <property type="match status" value="2"/>
</dbReference>
<dbReference type="InterPro" id="IPR000326">
    <property type="entry name" value="PAP2/HPO"/>
</dbReference>
<keyword evidence="1" id="KW-1133">Transmembrane helix</keyword>
<organism evidence="3 4">
    <name type="scientific">Dellaglioa carnosa</name>
    <dbReference type="NCBI Taxonomy" id="2995136"/>
    <lineage>
        <taxon>Bacteria</taxon>
        <taxon>Bacillati</taxon>
        <taxon>Bacillota</taxon>
        <taxon>Bacilli</taxon>
        <taxon>Lactobacillales</taxon>
        <taxon>Lactobacillaceae</taxon>
        <taxon>Dellaglioa</taxon>
    </lineage>
</organism>
<evidence type="ECO:0000313" key="3">
    <source>
        <dbReference type="EMBL" id="MCZ2491287.1"/>
    </source>
</evidence>
<keyword evidence="1" id="KW-0472">Membrane</keyword>
<dbReference type="PANTHER" id="PTHR14969">
    <property type="entry name" value="SPHINGOSINE-1-PHOSPHATE PHOSPHOHYDROLASE"/>
    <property type="match status" value="1"/>
</dbReference>
<dbReference type="InterPro" id="IPR036938">
    <property type="entry name" value="PAP2/HPO_sf"/>
</dbReference>
<feature type="transmembrane region" description="Helical" evidence="1">
    <location>
        <begin position="184"/>
        <end position="204"/>
    </location>
</feature>
<protein>
    <submittedName>
        <fullName evidence="3">Phosphatase PAP2 family protein</fullName>
    </submittedName>
</protein>
<dbReference type="PANTHER" id="PTHR14969:SF13">
    <property type="entry name" value="AT30094P"/>
    <property type="match status" value="1"/>
</dbReference>
<evidence type="ECO:0000313" key="4">
    <source>
        <dbReference type="Proteomes" id="UP001081467"/>
    </source>
</evidence>
<dbReference type="RefSeq" id="WP_269023821.1">
    <property type="nucleotide sequence ID" value="NZ_JANXKW010000002.1"/>
</dbReference>
<feature type="domain" description="Phosphatidic acid phosphatase type 2/haloperoxidase" evidence="2">
    <location>
        <begin position="85"/>
        <end position="199"/>
    </location>
</feature>
<gene>
    <name evidence="3" type="ORF">N0K80_03860</name>
</gene>
<comment type="caution">
    <text evidence="3">The sequence shown here is derived from an EMBL/GenBank/DDBJ whole genome shotgun (WGS) entry which is preliminary data.</text>
</comment>
<evidence type="ECO:0000256" key="1">
    <source>
        <dbReference type="SAM" id="Phobius"/>
    </source>
</evidence>
<dbReference type="CDD" id="cd03392">
    <property type="entry name" value="PAP2_like_2"/>
    <property type="match status" value="1"/>
</dbReference>
<keyword evidence="1" id="KW-0812">Transmembrane</keyword>
<dbReference type="Pfam" id="PF01569">
    <property type="entry name" value="PAP2"/>
    <property type="match status" value="1"/>
</dbReference>
<reference evidence="3" key="1">
    <citation type="submission" date="2022-09" db="EMBL/GenBank/DDBJ databases">
        <title>Diversity of Dellaglioa algida.</title>
        <authorList>
            <person name="Matthias E."/>
            <person name="Werum V."/>
        </authorList>
    </citation>
    <scope>NUCLEOTIDE SEQUENCE</scope>
    <source>
        <strain evidence="3">TMW 2.2523</strain>
    </source>
</reference>
<dbReference type="SUPFAM" id="SSF48317">
    <property type="entry name" value="Acid phosphatase/Vanadium-dependent haloperoxidase"/>
    <property type="match status" value="1"/>
</dbReference>
<feature type="transmembrane region" description="Helical" evidence="1">
    <location>
        <begin position="124"/>
        <end position="144"/>
    </location>
</feature>
<evidence type="ECO:0000259" key="2">
    <source>
        <dbReference type="SMART" id="SM00014"/>
    </source>
</evidence>
<feature type="transmembrane region" description="Helical" evidence="1">
    <location>
        <begin position="85"/>
        <end position="104"/>
    </location>
</feature>
<sequence>MENRQNKWLVSGIIGLLLFIGLAISVSIQSNWLIAIDFKLQTLISSLVSPSLTKFFSLISITGSPVFVIGAAACLILFFTYRRDIYSASFLGLALIGGDALAFIAKEVIQRPRPTQRLVAESGFSFPSGHVIGSTILVIMIFIIIIPKIKSQNLKLITESLAIIWLIIIIFSRVYLRAHFPSDIVGALTLGVSWVSLLQVVYLNHGPLLLSKKRFIHSNK</sequence>
<accession>A0ABT4JN66</accession>
<dbReference type="EMBL" id="JANXLI010000002">
    <property type="protein sequence ID" value="MCZ2491287.1"/>
    <property type="molecule type" value="Genomic_DNA"/>
</dbReference>
<name>A0ABT4JN66_9LACO</name>
<proteinExistence type="predicted"/>